<evidence type="ECO:0000313" key="2">
    <source>
        <dbReference type="EMBL" id="CCH76139.1"/>
    </source>
</evidence>
<keyword evidence="3" id="KW-1185">Reference proteome</keyword>
<evidence type="ECO:0000313" key="3">
    <source>
        <dbReference type="Proteomes" id="UP000035721"/>
    </source>
</evidence>
<reference evidence="2 3" key="1">
    <citation type="journal article" date="2013" name="ISME J.">
        <title>A metabolic model for members of the genus Tetrasphaera involved in enhanced biological phosphorus removal.</title>
        <authorList>
            <person name="Kristiansen R."/>
            <person name="Nguyen H.T.T."/>
            <person name="Saunders A.M."/>
            <person name="Nielsen J.L."/>
            <person name="Wimmer R."/>
            <person name="Le V.Q."/>
            <person name="McIlroy S.J."/>
            <person name="Petrovski S."/>
            <person name="Seviour R.J."/>
            <person name="Calteau A."/>
            <person name="Nielsen K.L."/>
            <person name="Nielsen P.H."/>
        </authorList>
    </citation>
    <scope>NUCLEOTIDE SEQUENCE [LARGE SCALE GENOMIC DNA]</scope>
    <source>
        <strain evidence="2 3">T1-X7</strain>
    </source>
</reference>
<accession>A0A077LVX9</accession>
<dbReference type="PANTHER" id="PTHR33164:SF99">
    <property type="entry name" value="MARR FAMILY REGULATORY PROTEIN"/>
    <property type="match status" value="1"/>
</dbReference>
<comment type="caution">
    <text evidence="2">The sequence shown here is derived from an EMBL/GenBank/DDBJ whole genome shotgun (WGS) entry which is preliminary data.</text>
</comment>
<dbReference type="AlphaFoldDB" id="A0A077LVX9"/>
<organism evidence="2 3">
    <name type="scientific">Nostocoides japonicum T1-X7</name>
    <dbReference type="NCBI Taxonomy" id="1194083"/>
    <lineage>
        <taxon>Bacteria</taxon>
        <taxon>Bacillati</taxon>
        <taxon>Actinomycetota</taxon>
        <taxon>Actinomycetes</taxon>
        <taxon>Micrococcales</taxon>
        <taxon>Intrasporangiaceae</taxon>
        <taxon>Nostocoides</taxon>
    </lineage>
</organism>
<dbReference type="Pfam" id="PF12802">
    <property type="entry name" value="MarR_2"/>
    <property type="match status" value="1"/>
</dbReference>
<dbReference type="InterPro" id="IPR036390">
    <property type="entry name" value="WH_DNA-bd_sf"/>
</dbReference>
<dbReference type="InterPro" id="IPR000835">
    <property type="entry name" value="HTH_MarR-typ"/>
</dbReference>
<dbReference type="Gene3D" id="1.10.10.10">
    <property type="entry name" value="Winged helix-like DNA-binding domain superfamily/Winged helix DNA-binding domain"/>
    <property type="match status" value="1"/>
</dbReference>
<feature type="domain" description="HTH marR-type" evidence="1">
    <location>
        <begin position="20"/>
        <end position="152"/>
    </location>
</feature>
<dbReference type="PANTHER" id="PTHR33164">
    <property type="entry name" value="TRANSCRIPTIONAL REGULATOR, MARR FAMILY"/>
    <property type="match status" value="1"/>
</dbReference>
<dbReference type="RefSeq" id="WP_048552825.1">
    <property type="nucleotide sequence ID" value="NZ_HF570958.1"/>
</dbReference>
<dbReference type="SMART" id="SM00347">
    <property type="entry name" value="HTH_MARR"/>
    <property type="match status" value="1"/>
</dbReference>
<dbReference type="Proteomes" id="UP000035721">
    <property type="component" value="Unassembled WGS sequence"/>
</dbReference>
<name>A0A077LVX9_9MICO</name>
<dbReference type="PROSITE" id="PS50995">
    <property type="entry name" value="HTH_MARR_2"/>
    <property type="match status" value="1"/>
</dbReference>
<sequence>MANDGSDTTPWLTPQERRAWLSIAALIVKLPNALDAQLQSDSGIGFFDYMVLAVLSEEPRRTLQLSDIAAATSASLSRLSHTVTRLERQGLVRRERIPGPGRRTNAVLTDEGYAKVVAAAPAHVRRVRDLVIDALTPTQLRTLGTVGARVIERIDPGRSCSDD</sequence>
<protein>
    <submittedName>
        <fullName evidence="2">Putative MarR-family transcriptional regulator</fullName>
    </submittedName>
</protein>
<dbReference type="InterPro" id="IPR039422">
    <property type="entry name" value="MarR/SlyA-like"/>
</dbReference>
<dbReference type="EMBL" id="CAJB01000012">
    <property type="protein sequence ID" value="CCH76139.1"/>
    <property type="molecule type" value="Genomic_DNA"/>
</dbReference>
<dbReference type="GO" id="GO:0003700">
    <property type="term" value="F:DNA-binding transcription factor activity"/>
    <property type="evidence" value="ECO:0007669"/>
    <property type="project" value="InterPro"/>
</dbReference>
<dbReference type="STRING" id="1194083.BN12_1090004"/>
<gene>
    <name evidence="2" type="ORF">BN12_1090004</name>
</gene>
<proteinExistence type="predicted"/>
<dbReference type="InterPro" id="IPR036388">
    <property type="entry name" value="WH-like_DNA-bd_sf"/>
</dbReference>
<dbReference type="GO" id="GO:0006950">
    <property type="term" value="P:response to stress"/>
    <property type="evidence" value="ECO:0007669"/>
    <property type="project" value="TreeGrafter"/>
</dbReference>
<dbReference type="OrthoDB" id="8635520at2"/>
<evidence type="ECO:0000259" key="1">
    <source>
        <dbReference type="PROSITE" id="PS50995"/>
    </source>
</evidence>
<dbReference type="SUPFAM" id="SSF46785">
    <property type="entry name" value="Winged helix' DNA-binding domain"/>
    <property type="match status" value="1"/>
</dbReference>